<reference evidence="3 4" key="1">
    <citation type="submission" date="2014-09" db="EMBL/GenBank/DDBJ databases">
        <title>Sporocytophaga myxococcoides PG-01 genome sequencing.</title>
        <authorList>
            <person name="Liu L."/>
            <person name="Gao P.J."/>
            <person name="Chen G.J."/>
            <person name="Wang L.S."/>
        </authorList>
    </citation>
    <scope>NUCLEOTIDE SEQUENCE [LARGE SCALE GENOMIC DNA]</scope>
    <source>
        <strain evidence="3 4">PG-01</strain>
    </source>
</reference>
<comment type="caution">
    <text evidence="3">The sequence shown here is derived from an EMBL/GenBank/DDBJ whole genome shotgun (WGS) entry which is preliminary data.</text>
</comment>
<dbReference type="InterPro" id="IPR045155">
    <property type="entry name" value="Beta-lactam_cat"/>
</dbReference>
<keyword evidence="4" id="KW-1185">Reference proteome</keyword>
<evidence type="ECO:0000259" key="2">
    <source>
        <dbReference type="Pfam" id="PF13354"/>
    </source>
</evidence>
<sequence length="398" mass="45955">MKSKVIFNGVLLSLLFSSVTAFAQDENITLLLHKDTTAAIRRVVQHPYKFRVQVAYTQVRKNSDGKRTFVASDFRINDDEYFYPATLVKLPIAALALEKINGLHIGGLSKDSYLKILAPHVSKEEKPSTIRENIIRMLVLNDKNAFNRLYDFLGQEYINHRLEQLGYKKTRIIQRFFARSAEDSRTTGPYIITDSLGKTLYNGEKVTCRKKLYNPTKETKIGTGYMDGKRFVRVAKDFHNSNNFPLSEAHRMLISVIYPEETALENRFNISSEDFEFLKSALGYYPREAGILEWMNNEKIYDTQEKFLFAGASKDTLPSGLRIYNKAGFDYGFIADCAYIQDKEKDVEFFVSAVLYTNSKDILSEEGYEYKENGYPFLKELGKLIYYHEIRIKDITVK</sequence>
<dbReference type="Proteomes" id="UP000030185">
    <property type="component" value="Unassembled WGS sequence"/>
</dbReference>
<keyword evidence="1" id="KW-0732">Signal</keyword>
<name>A0A098LE97_9BACT</name>
<evidence type="ECO:0000313" key="3">
    <source>
        <dbReference type="EMBL" id="GAL84734.1"/>
    </source>
</evidence>
<dbReference type="GO" id="GO:0030655">
    <property type="term" value="P:beta-lactam antibiotic catabolic process"/>
    <property type="evidence" value="ECO:0007669"/>
    <property type="project" value="InterPro"/>
</dbReference>
<dbReference type="Gene3D" id="3.40.710.10">
    <property type="entry name" value="DD-peptidase/beta-lactamase superfamily"/>
    <property type="match status" value="1"/>
</dbReference>
<dbReference type="SUPFAM" id="SSF56601">
    <property type="entry name" value="beta-lactamase/transpeptidase-like"/>
    <property type="match status" value="1"/>
</dbReference>
<evidence type="ECO:0000313" key="4">
    <source>
        <dbReference type="Proteomes" id="UP000030185"/>
    </source>
</evidence>
<dbReference type="STRING" id="153721.MYP_1962"/>
<protein>
    <recommendedName>
        <fullName evidence="2">Beta-lactamase class A catalytic domain-containing protein</fullName>
    </recommendedName>
</protein>
<dbReference type="EMBL" id="BBLT01000003">
    <property type="protein sequence ID" value="GAL84734.1"/>
    <property type="molecule type" value="Genomic_DNA"/>
</dbReference>
<dbReference type="GO" id="GO:0008800">
    <property type="term" value="F:beta-lactamase activity"/>
    <property type="evidence" value="ECO:0007669"/>
    <property type="project" value="InterPro"/>
</dbReference>
<gene>
    <name evidence="3" type="ORF">MYP_1962</name>
</gene>
<organism evidence="3 4">
    <name type="scientific">Sporocytophaga myxococcoides</name>
    <dbReference type="NCBI Taxonomy" id="153721"/>
    <lineage>
        <taxon>Bacteria</taxon>
        <taxon>Pseudomonadati</taxon>
        <taxon>Bacteroidota</taxon>
        <taxon>Cytophagia</taxon>
        <taxon>Cytophagales</taxon>
        <taxon>Cytophagaceae</taxon>
        <taxon>Sporocytophaga</taxon>
    </lineage>
</organism>
<dbReference type="InterPro" id="IPR012338">
    <property type="entry name" value="Beta-lactam/transpept-like"/>
</dbReference>
<evidence type="ECO:0000256" key="1">
    <source>
        <dbReference type="SAM" id="SignalP"/>
    </source>
</evidence>
<dbReference type="eggNOG" id="COG2367">
    <property type="taxonomic scope" value="Bacteria"/>
</dbReference>
<feature type="chain" id="PRO_5001937280" description="Beta-lactamase class A catalytic domain-containing protein" evidence="1">
    <location>
        <begin position="24"/>
        <end position="398"/>
    </location>
</feature>
<feature type="domain" description="Beta-lactamase class A catalytic" evidence="2">
    <location>
        <begin position="73"/>
        <end position="188"/>
    </location>
</feature>
<proteinExistence type="predicted"/>
<feature type="signal peptide" evidence="1">
    <location>
        <begin position="1"/>
        <end position="23"/>
    </location>
</feature>
<dbReference type="RefSeq" id="WP_045462044.1">
    <property type="nucleotide sequence ID" value="NZ_BBLT01000003.1"/>
</dbReference>
<dbReference type="OrthoDB" id="1884322at2"/>
<dbReference type="Pfam" id="PF13354">
    <property type="entry name" value="Beta-lactamase2"/>
    <property type="match status" value="1"/>
</dbReference>
<dbReference type="AlphaFoldDB" id="A0A098LE97"/>
<accession>A0A098LE97</accession>